<dbReference type="Proteomes" id="UP000681722">
    <property type="component" value="Unassembled WGS sequence"/>
</dbReference>
<organism evidence="2 5">
    <name type="scientific">Didymodactylos carnosus</name>
    <dbReference type="NCBI Taxonomy" id="1234261"/>
    <lineage>
        <taxon>Eukaryota</taxon>
        <taxon>Metazoa</taxon>
        <taxon>Spiralia</taxon>
        <taxon>Gnathifera</taxon>
        <taxon>Rotifera</taxon>
        <taxon>Eurotatoria</taxon>
        <taxon>Bdelloidea</taxon>
        <taxon>Philodinida</taxon>
        <taxon>Philodinidae</taxon>
        <taxon>Didymodactylos</taxon>
    </lineage>
</organism>
<keyword evidence="5" id="KW-1185">Reference proteome</keyword>
<evidence type="ECO:0000313" key="5">
    <source>
        <dbReference type="Proteomes" id="UP000663829"/>
    </source>
</evidence>
<dbReference type="Proteomes" id="UP000682733">
    <property type="component" value="Unassembled WGS sequence"/>
</dbReference>
<dbReference type="AlphaFoldDB" id="A0A815E143"/>
<accession>A0A815E143</accession>
<sequence length="138" mass="16905">MKWFSLLINLLIDMDETNESSKQDWILKVKKLYKNDEKRLRQIAEIENNYNSLQAVTLYTRDMFVYDLLNTMCRQRNIEWIVSFRFLIVDLYRQLRYEQQQQQESSTTIFYRGQLMSHDEVDFLQKETAFNHCNAIHY</sequence>
<protein>
    <submittedName>
        <fullName evidence="2">Uncharacterized protein</fullName>
    </submittedName>
</protein>
<gene>
    <name evidence="2" type="ORF">GPM918_LOCUS28503</name>
    <name evidence="1" type="ORF">OVA965_LOCUS20199</name>
    <name evidence="4" type="ORF">SRO942_LOCUS29007</name>
    <name evidence="3" type="ORF">TMI583_LOCUS20505</name>
</gene>
<dbReference type="EMBL" id="CAJNOK010010658">
    <property type="protein sequence ID" value="CAF1121438.1"/>
    <property type="molecule type" value="Genomic_DNA"/>
</dbReference>
<reference evidence="2" key="1">
    <citation type="submission" date="2021-02" db="EMBL/GenBank/DDBJ databases">
        <authorList>
            <person name="Nowell W R."/>
        </authorList>
    </citation>
    <scope>NUCLEOTIDE SEQUENCE</scope>
</reference>
<evidence type="ECO:0000313" key="3">
    <source>
        <dbReference type="EMBL" id="CAF3895740.1"/>
    </source>
</evidence>
<dbReference type="Proteomes" id="UP000677228">
    <property type="component" value="Unassembled WGS sequence"/>
</dbReference>
<evidence type="ECO:0000313" key="2">
    <source>
        <dbReference type="EMBL" id="CAF1300698.1"/>
    </source>
</evidence>
<evidence type="ECO:0000313" key="1">
    <source>
        <dbReference type="EMBL" id="CAF1121438.1"/>
    </source>
</evidence>
<name>A0A815E143_9BILA</name>
<dbReference type="Proteomes" id="UP000663829">
    <property type="component" value="Unassembled WGS sequence"/>
</dbReference>
<dbReference type="EMBL" id="CAJOBA010017469">
    <property type="protein sequence ID" value="CAF3895740.1"/>
    <property type="molecule type" value="Genomic_DNA"/>
</dbReference>
<evidence type="ECO:0000313" key="4">
    <source>
        <dbReference type="EMBL" id="CAF4123913.1"/>
    </source>
</evidence>
<proteinExistence type="predicted"/>
<comment type="caution">
    <text evidence="2">The sequence shown here is derived from an EMBL/GenBank/DDBJ whole genome shotgun (WGS) entry which is preliminary data.</text>
</comment>
<dbReference type="EMBL" id="CAJNOQ010012466">
    <property type="protein sequence ID" value="CAF1300698.1"/>
    <property type="molecule type" value="Genomic_DNA"/>
</dbReference>
<dbReference type="EMBL" id="CAJOBC010037258">
    <property type="protein sequence ID" value="CAF4123913.1"/>
    <property type="molecule type" value="Genomic_DNA"/>
</dbReference>